<feature type="site" description="Increases nucleophilicity of active site Cys" evidence="14">
    <location>
        <position position="424"/>
    </location>
</feature>
<dbReference type="InterPro" id="IPR027417">
    <property type="entry name" value="P-loop_NTPase"/>
</dbReference>
<dbReference type="RefSeq" id="WP_349153108.1">
    <property type="nucleotide sequence ID" value="NZ_JBBMER010000001.1"/>
</dbReference>
<dbReference type="InterPro" id="IPR003200">
    <property type="entry name" value="Nict_dMeBzImd_PRibTrfase"/>
</dbReference>
<comment type="catalytic activity">
    <reaction evidence="14">
        <text>cob(II)yrinate + 2 L-glutamine + 2 ATP + 2 H2O = cob(II)yrinate a,c diamide + 2 L-glutamate + 2 ADP + 2 phosphate + 2 H(+)</text>
        <dbReference type="Rhea" id="RHEA:26289"/>
        <dbReference type="ChEBI" id="CHEBI:15377"/>
        <dbReference type="ChEBI" id="CHEBI:15378"/>
        <dbReference type="ChEBI" id="CHEBI:29985"/>
        <dbReference type="ChEBI" id="CHEBI:30616"/>
        <dbReference type="ChEBI" id="CHEBI:43474"/>
        <dbReference type="ChEBI" id="CHEBI:58359"/>
        <dbReference type="ChEBI" id="CHEBI:58537"/>
        <dbReference type="ChEBI" id="CHEBI:58894"/>
        <dbReference type="ChEBI" id="CHEBI:456216"/>
        <dbReference type="EC" id="6.3.5.11"/>
    </reaction>
</comment>
<dbReference type="EC" id="6.3.5.11" evidence="14"/>
<evidence type="ECO:0000313" key="18">
    <source>
        <dbReference type="Proteomes" id="UP001442364"/>
    </source>
</evidence>
<keyword evidence="12 14" id="KW-0315">Glutamine amidotransferase</keyword>
<comment type="function">
    <text evidence="2">Catalyzes the synthesis of alpha-ribazole-5'-phosphate from nicotinate mononucleotide (NAMN) and 5,6-dimethylbenzimidazole (DMB).</text>
</comment>
<evidence type="ECO:0000256" key="9">
    <source>
        <dbReference type="ARBA" id="ARBA00022741"/>
    </source>
</evidence>
<dbReference type="Gene3D" id="3.40.50.10210">
    <property type="match status" value="1"/>
</dbReference>
<evidence type="ECO:0000256" key="2">
    <source>
        <dbReference type="ARBA" id="ARBA00002197"/>
    </source>
</evidence>
<evidence type="ECO:0000256" key="12">
    <source>
        <dbReference type="ARBA" id="ARBA00022962"/>
    </source>
</evidence>
<proteinExistence type="inferred from homology"/>
<comment type="caution">
    <text evidence="17">The sequence shown here is derived from an EMBL/GenBank/DDBJ whole genome shotgun (WGS) entry which is preliminary data.</text>
</comment>
<dbReference type="PANTHER" id="PTHR43873">
    <property type="entry name" value="COBYRINATE A,C-DIAMIDE SYNTHASE"/>
    <property type="match status" value="1"/>
</dbReference>
<keyword evidence="10 14" id="KW-0067">ATP-binding</keyword>
<keyword evidence="8" id="KW-0808">Transferase</keyword>
<evidence type="ECO:0000256" key="5">
    <source>
        <dbReference type="ARBA" id="ARBA00022573"/>
    </source>
</evidence>
<dbReference type="Pfam" id="PF02277">
    <property type="entry name" value="DBI_PRT"/>
    <property type="match status" value="1"/>
</dbReference>
<comment type="similarity">
    <text evidence="4">Belongs to the CobT family.</text>
</comment>
<evidence type="ECO:0000313" key="17">
    <source>
        <dbReference type="EMBL" id="MEQ2378421.1"/>
    </source>
</evidence>
<dbReference type="CDD" id="cd02439">
    <property type="entry name" value="DMB-PRT_CobT"/>
    <property type="match status" value="1"/>
</dbReference>
<dbReference type="InterPro" id="IPR023195">
    <property type="entry name" value="Nict_dMeBzImd_PRibTrfase_N"/>
</dbReference>
<accession>A0ABV1BRN1</accession>
<dbReference type="Proteomes" id="UP001442364">
    <property type="component" value="Unassembled WGS sequence"/>
</dbReference>
<comment type="similarity">
    <text evidence="14">Belongs to the CobB/CbiA family.</text>
</comment>
<dbReference type="SUPFAM" id="SSF52540">
    <property type="entry name" value="P-loop containing nucleoside triphosphate hydrolases"/>
    <property type="match status" value="1"/>
</dbReference>
<dbReference type="PROSITE" id="PS51274">
    <property type="entry name" value="GATASE_COBBQ"/>
    <property type="match status" value="1"/>
</dbReference>
<evidence type="ECO:0000259" key="15">
    <source>
        <dbReference type="Pfam" id="PF01656"/>
    </source>
</evidence>
<evidence type="ECO:0000256" key="13">
    <source>
        <dbReference type="ARBA" id="ARBA00047340"/>
    </source>
</evidence>
<sequence>MSRIMIAGTGSGSGKTTIVCGLCQCFKDMGLNISALKCGPDYIDSMFHSRVLNMSTGNLDSWFCDNATIKYLLAGKEDKSDITIVEGVMGYYDGQGFSTKGSSYEIADITDTPVILIVNCRGMSNSIGAVVKGYLGYEKNNNIKGVIFNNLSDRLYGNAARIVKDMGIEPLGYMPYKKNAVLESRHLGLVTSAEVEHFQEKISSIAEQMRESVDIEGILRIAENASKLEAIHKSIDKKDVRIAVAKDEAFCFLYDDNIDYLRQCGCEIVYFSPLADNKLPDNIDGLLLYGGYPELHAKALSENVSMRNDIAKKIKEGLPCIAECGGFLYLHEYLETPEKDKYPMAGIIKGMGYNAGRLQRFGYMTLTAKKDTLIASTNESFRAHEFHYWNSDCPGEDYEIKKASDNSIATAGYGSDTLYAGFPHIYFYGNEQVADNFINACVRYRKNYKKYNDRLEGPDIKSLIPELSKIKASSKDSVQKAHSHWNGIAKPLHGLGLMEEIISQIAGIEHTADVNIDRRAVIVMCADNGIVEESVTQTGQEVTAIVSCNMADGISSVCRMAAYANADVIPVNVGIAMDTLEDGTDVGTYKGLVNKRVMAGTNNFLKEPAMSEEQLIQAIYAGITQVKECKEQRYNILATGEMGIGNTTTSTALACILLNLEPHMATGRGAGLDDKGLKKKIEVITRAKEMYGSCQDNPLGLLQNIGGLDIAGLVGVYIGCALYGIPVVIDGVISAVAALIAVRLNSQIGDYIIASHQGKEPAMKALLNELGRKAVIHGELALGEGTGAVMMFPLLDMALQVYRENTTFDDIRITAYEDYEKC</sequence>
<comment type="cofactor">
    <cofactor evidence="1 14">
        <name>Mg(2+)</name>
        <dbReference type="ChEBI" id="CHEBI:18420"/>
    </cofactor>
</comment>
<evidence type="ECO:0000256" key="14">
    <source>
        <dbReference type="HAMAP-Rule" id="MF_00027"/>
    </source>
</evidence>
<dbReference type="EMBL" id="JBBMER010000001">
    <property type="protein sequence ID" value="MEQ2378421.1"/>
    <property type="molecule type" value="Genomic_DNA"/>
</dbReference>
<comment type="miscellaneous">
    <text evidence="14">The a and c carboxylates of cobyrinate are activated for nucleophilic attack via formation of a phosphorylated intermediate by ATP. CbiA catalyzes first the amidation of the c-carboxylate, and then that of the a-carboxylate.</text>
</comment>
<dbReference type="NCBIfam" id="TIGR03160">
    <property type="entry name" value="cobT_DBIPRT"/>
    <property type="match status" value="1"/>
</dbReference>
<comment type="function">
    <text evidence="14">Catalyzes the ATP-dependent amidation of the two carboxylate groups at positions a and c of cobyrinate, using either L-glutamine or ammonia as the nitrogen source.</text>
</comment>
<gene>
    <name evidence="14" type="primary">cbiA</name>
    <name evidence="17" type="ORF">WMO14_00785</name>
</gene>
<dbReference type="InterPro" id="IPR011698">
    <property type="entry name" value="GATase_3"/>
</dbReference>
<dbReference type="InterPro" id="IPR004484">
    <property type="entry name" value="CbiA/CobB_synth"/>
</dbReference>
<evidence type="ECO:0000256" key="4">
    <source>
        <dbReference type="ARBA" id="ARBA00007110"/>
    </source>
</evidence>
<keyword evidence="11 14" id="KW-0460">Magnesium</keyword>
<feature type="active site" description="Nucleophile" evidence="14">
    <location>
        <position position="324"/>
    </location>
</feature>
<feature type="domain" description="CobB/CobQ-like glutamine amidotransferase" evidence="16">
    <location>
        <begin position="241"/>
        <end position="427"/>
    </location>
</feature>
<comment type="pathway">
    <text evidence="14">Cofactor biosynthesis; adenosylcobalamin biosynthesis; cob(II)yrinate a,c-diamide from sirohydrochlorin (anaerobic route): step 10/10.</text>
</comment>
<keyword evidence="5 14" id="KW-0169">Cobalamin biosynthesis</keyword>
<evidence type="ECO:0000256" key="1">
    <source>
        <dbReference type="ARBA" id="ARBA00001946"/>
    </source>
</evidence>
<dbReference type="InterPro" id="IPR029062">
    <property type="entry name" value="Class_I_gatase-like"/>
</dbReference>
<dbReference type="Pfam" id="PF01656">
    <property type="entry name" value="CbiA"/>
    <property type="match status" value="1"/>
</dbReference>
<dbReference type="CDD" id="cd03130">
    <property type="entry name" value="GATase1_CobB"/>
    <property type="match status" value="1"/>
</dbReference>
<comment type="domain">
    <text evidence="14">Comprises of two domains. The C-terminal domain contains the binding site for glutamine and catalyzes the hydrolysis of this substrate to glutamate and ammonia. The N-terminal domain is anticipated to bind ATP and cobyrinate and catalyzes the ultimate synthesis of the diamide product. The ammonia produced via the glutaminase domain is probably translocated to the adjacent domain via a molecular tunnel, where it reacts with an activated intermediate.</text>
</comment>
<evidence type="ECO:0000256" key="3">
    <source>
        <dbReference type="ARBA" id="ARBA00005049"/>
    </source>
</evidence>
<evidence type="ECO:0000256" key="10">
    <source>
        <dbReference type="ARBA" id="ARBA00022840"/>
    </source>
</evidence>
<reference evidence="17 18" key="1">
    <citation type="submission" date="2024-03" db="EMBL/GenBank/DDBJ databases">
        <title>Human intestinal bacterial collection.</title>
        <authorList>
            <person name="Pauvert C."/>
            <person name="Hitch T.C.A."/>
            <person name="Clavel T."/>
        </authorList>
    </citation>
    <scope>NUCLEOTIDE SEQUENCE [LARGE SCALE GENOMIC DNA]</scope>
    <source>
        <strain evidence="17 18">CLA-AA-H255</strain>
    </source>
</reference>
<dbReference type="NCBIfam" id="NF002204">
    <property type="entry name" value="PRK01077.1"/>
    <property type="match status" value="1"/>
</dbReference>
<evidence type="ECO:0000256" key="7">
    <source>
        <dbReference type="ARBA" id="ARBA00022676"/>
    </source>
</evidence>
<dbReference type="Gene3D" id="1.10.1610.10">
    <property type="match status" value="1"/>
</dbReference>
<dbReference type="Gene3D" id="3.40.50.880">
    <property type="match status" value="1"/>
</dbReference>
<evidence type="ECO:0000256" key="8">
    <source>
        <dbReference type="ARBA" id="ARBA00022679"/>
    </source>
</evidence>
<evidence type="ECO:0000256" key="11">
    <source>
        <dbReference type="ARBA" id="ARBA00022842"/>
    </source>
</evidence>
<dbReference type="SUPFAM" id="SSF52317">
    <property type="entry name" value="Class I glutamine amidotransferase-like"/>
    <property type="match status" value="1"/>
</dbReference>
<dbReference type="SUPFAM" id="SSF52733">
    <property type="entry name" value="Nicotinate mononucleotide:5,6-dimethylbenzimidazole phosphoribosyltransferase (CobT)"/>
    <property type="match status" value="1"/>
</dbReference>
<dbReference type="HAMAP" id="MF_00027">
    <property type="entry name" value="CobB_CbiA"/>
    <property type="match status" value="1"/>
</dbReference>
<keyword evidence="18" id="KW-1185">Reference proteome</keyword>
<dbReference type="PANTHER" id="PTHR43873:SF1">
    <property type="entry name" value="COBYRINATE A,C-DIAMIDE SYNTHASE"/>
    <property type="match status" value="1"/>
</dbReference>
<dbReference type="Pfam" id="PF07685">
    <property type="entry name" value="GATase_3"/>
    <property type="match status" value="1"/>
</dbReference>
<dbReference type="Gene3D" id="3.40.50.300">
    <property type="entry name" value="P-loop containing nucleotide triphosphate hydrolases"/>
    <property type="match status" value="2"/>
</dbReference>
<dbReference type="InterPro" id="IPR036087">
    <property type="entry name" value="Nict_dMeBzImd_PRibTrfase_sf"/>
</dbReference>
<keyword evidence="7" id="KW-0328">Glycosyltransferase</keyword>
<feature type="domain" description="CobQ/CobB/MinD/ParA nucleotide binding" evidence="15">
    <location>
        <begin position="4"/>
        <end position="180"/>
    </location>
</feature>
<keyword evidence="6 14" id="KW-0436">Ligase</keyword>
<dbReference type="InterPro" id="IPR017846">
    <property type="entry name" value="Nict_dMeBzImd_PRibTrfase_bact"/>
</dbReference>
<dbReference type="NCBIfam" id="TIGR00379">
    <property type="entry name" value="cobB"/>
    <property type="match status" value="1"/>
</dbReference>
<dbReference type="InterPro" id="IPR002586">
    <property type="entry name" value="CobQ/CobB/MinD/ParA_Nub-bd_dom"/>
</dbReference>
<dbReference type="NCBIfam" id="NF000996">
    <property type="entry name" value="PRK00105.1"/>
    <property type="match status" value="1"/>
</dbReference>
<organism evidence="17 18">
    <name type="scientific">[Lactobacillus] rogosae</name>
    <dbReference type="NCBI Taxonomy" id="706562"/>
    <lineage>
        <taxon>Bacteria</taxon>
        <taxon>Bacillati</taxon>
        <taxon>Bacillota</taxon>
        <taxon>Clostridia</taxon>
        <taxon>Lachnospirales</taxon>
        <taxon>Lachnospiraceae</taxon>
        <taxon>Lachnospira</taxon>
    </lineage>
</organism>
<comment type="pathway">
    <text evidence="3">Nucleoside biosynthesis; alpha-ribazole biosynthesis; alpha-ribazole from 5,6-dimethylbenzimidazole: step 1/2.</text>
</comment>
<name>A0ABV1BRN1_9FIRM</name>
<evidence type="ECO:0000256" key="6">
    <source>
        <dbReference type="ARBA" id="ARBA00022598"/>
    </source>
</evidence>
<comment type="catalytic activity">
    <reaction evidence="13">
        <text>5,6-dimethylbenzimidazole + nicotinate beta-D-ribonucleotide = alpha-ribazole 5'-phosphate + nicotinate + H(+)</text>
        <dbReference type="Rhea" id="RHEA:11196"/>
        <dbReference type="ChEBI" id="CHEBI:15378"/>
        <dbReference type="ChEBI" id="CHEBI:15890"/>
        <dbReference type="ChEBI" id="CHEBI:32544"/>
        <dbReference type="ChEBI" id="CHEBI:57502"/>
        <dbReference type="ChEBI" id="CHEBI:57918"/>
        <dbReference type="EC" id="2.4.2.21"/>
    </reaction>
</comment>
<keyword evidence="9 14" id="KW-0547">Nucleotide-binding</keyword>
<evidence type="ECO:0000259" key="16">
    <source>
        <dbReference type="Pfam" id="PF07685"/>
    </source>
</evidence>
<protein>
    <recommendedName>
        <fullName evidence="14">Cobyrinate a,c-diamide synthase</fullName>
        <ecNumber evidence="14">6.3.5.11</ecNumber>
    </recommendedName>
    <alternativeName>
        <fullName evidence="14">Cobyrinic acid a,c-diamide synthetase</fullName>
    </alternativeName>
</protein>